<keyword evidence="2" id="KW-1185">Reference proteome</keyword>
<evidence type="ECO:0000313" key="2">
    <source>
        <dbReference type="Proteomes" id="UP000002429"/>
    </source>
</evidence>
<dbReference type="EMBL" id="CP000353">
    <property type="protein sequence ID" value="ABF11094.1"/>
    <property type="molecule type" value="Genomic_DNA"/>
</dbReference>
<dbReference type="Proteomes" id="UP000002429">
    <property type="component" value="Plasmid megaplasmid"/>
</dbReference>
<dbReference type="KEGG" id="rme:Rmet_4227"/>
<gene>
    <name evidence="1" type="ordered locus">Rmet_4227</name>
</gene>
<geneLocation type="plasmid" evidence="1 2">
    <name>megaplasmid</name>
</geneLocation>
<keyword evidence="1" id="KW-0614">Plasmid</keyword>
<dbReference type="AlphaFoldDB" id="Q1LFI2"/>
<name>Q1LFI2_CUPMC</name>
<evidence type="ECO:0000313" key="1">
    <source>
        <dbReference type="EMBL" id="ABF11094.1"/>
    </source>
</evidence>
<dbReference type="InterPro" id="IPR036388">
    <property type="entry name" value="WH-like_DNA-bd_sf"/>
</dbReference>
<protein>
    <submittedName>
        <fullName evidence="1">Insertion element IS401-family, uncharacterized 12.4 kDa protein</fullName>
    </submittedName>
</protein>
<sequence length="107" mass="11394">MAAPLLERMEPISEQTRFPPEIRQQRIEYPSPWAAVESIAPTIGCTSQTLLGWIKQVDLQSLADCSVGLSAPCRAISRSVSALRASQSRLARANAAGVDGNARGCAA</sequence>
<dbReference type="HOGENOM" id="CLU_2207899_0_0_4"/>
<organism evidence="1 2">
    <name type="scientific">Cupriavidus metallidurans (strain ATCC 43123 / DSM 2839 / NBRC 102507 / CH34)</name>
    <name type="common">Ralstonia metallidurans</name>
    <dbReference type="NCBI Taxonomy" id="266264"/>
    <lineage>
        <taxon>Bacteria</taxon>
        <taxon>Pseudomonadati</taxon>
        <taxon>Pseudomonadota</taxon>
        <taxon>Betaproteobacteria</taxon>
        <taxon>Burkholderiales</taxon>
        <taxon>Burkholderiaceae</taxon>
        <taxon>Cupriavidus</taxon>
    </lineage>
</organism>
<dbReference type="Gene3D" id="1.10.10.10">
    <property type="entry name" value="Winged helix-like DNA-binding domain superfamily/Winged helix DNA-binding domain"/>
    <property type="match status" value="1"/>
</dbReference>
<accession>Q1LFI2</accession>
<proteinExistence type="predicted"/>
<reference evidence="2" key="1">
    <citation type="journal article" date="2010" name="PLoS ONE">
        <title>The complete genome sequence of Cupriavidus metallidurans strain CH34, a master survivalist in harsh and anthropogenic environments.</title>
        <authorList>
            <person name="Janssen P.J."/>
            <person name="Van Houdt R."/>
            <person name="Moors H."/>
            <person name="Monsieurs P."/>
            <person name="Morin N."/>
            <person name="Michaux A."/>
            <person name="Benotmane M.A."/>
            <person name="Leys N."/>
            <person name="Vallaeys T."/>
            <person name="Lapidus A."/>
            <person name="Monchy S."/>
            <person name="Medigue C."/>
            <person name="Taghavi S."/>
            <person name="McCorkle S."/>
            <person name="Dunn J."/>
            <person name="van der Lelie D."/>
            <person name="Mergeay M."/>
        </authorList>
    </citation>
    <scope>NUCLEOTIDE SEQUENCE [LARGE SCALE GENOMIC DNA]</scope>
    <source>
        <strain evidence="2">ATCC 43123 / DSM 2839 / NBRC 102507 / CH34</strain>
    </source>
</reference>
<dbReference type="eggNOG" id="COG2963">
    <property type="taxonomic scope" value="Bacteria"/>
</dbReference>